<reference evidence="4 5" key="1">
    <citation type="submission" date="2015-01" db="EMBL/GenBank/DDBJ databases">
        <title>The Genome Sequence of Cladophialophora immunda CBS83496.</title>
        <authorList>
            <consortium name="The Broad Institute Genomics Platform"/>
            <person name="Cuomo C."/>
            <person name="de Hoog S."/>
            <person name="Gorbushina A."/>
            <person name="Stielow B."/>
            <person name="Teixiera M."/>
            <person name="Abouelleil A."/>
            <person name="Chapman S.B."/>
            <person name="Priest M."/>
            <person name="Young S.K."/>
            <person name="Wortman J."/>
            <person name="Nusbaum C."/>
            <person name="Birren B."/>
        </authorList>
    </citation>
    <scope>NUCLEOTIDE SEQUENCE [LARGE SCALE GENOMIC DNA]</scope>
    <source>
        <strain evidence="4 5">CBS 83496</strain>
    </source>
</reference>
<keyword evidence="2" id="KW-1133">Transmembrane helix</keyword>
<feature type="transmembrane region" description="Helical" evidence="2">
    <location>
        <begin position="634"/>
        <end position="655"/>
    </location>
</feature>
<dbReference type="HOGENOM" id="CLU_010112_0_1_1"/>
<name>A0A0D2CCH4_9EURO</name>
<dbReference type="PANTHER" id="PTHR35395:SF1">
    <property type="entry name" value="DUF6536 DOMAIN-CONTAINING PROTEIN"/>
    <property type="match status" value="1"/>
</dbReference>
<dbReference type="AlphaFoldDB" id="A0A0D2CCH4"/>
<evidence type="ECO:0000313" key="4">
    <source>
        <dbReference type="EMBL" id="KIW28005.1"/>
    </source>
</evidence>
<proteinExistence type="predicted"/>
<feature type="transmembrane region" description="Helical" evidence="2">
    <location>
        <begin position="455"/>
        <end position="474"/>
    </location>
</feature>
<dbReference type="OrthoDB" id="5429634at2759"/>
<dbReference type="Pfam" id="PF20163">
    <property type="entry name" value="DUF6536"/>
    <property type="match status" value="1"/>
</dbReference>
<evidence type="ECO:0000259" key="3">
    <source>
        <dbReference type="Pfam" id="PF20163"/>
    </source>
</evidence>
<feature type="region of interest" description="Disordered" evidence="1">
    <location>
        <begin position="794"/>
        <end position="821"/>
    </location>
</feature>
<keyword evidence="2" id="KW-0812">Transmembrane</keyword>
<keyword evidence="5" id="KW-1185">Reference proteome</keyword>
<keyword evidence="2" id="KW-0472">Membrane</keyword>
<dbReference type="VEuPathDB" id="FungiDB:PV07_07697"/>
<feature type="region of interest" description="Disordered" evidence="1">
    <location>
        <begin position="721"/>
        <end position="781"/>
    </location>
</feature>
<gene>
    <name evidence="4" type="ORF">PV07_07697</name>
</gene>
<accession>A0A0D2CCH4</accession>
<dbReference type="EMBL" id="KN847043">
    <property type="protein sequence ID" value="KIW28005.1"/>
    <property type="molecule type" value="Genomic_DNA"/>
</dbReference>
<dbReference type="InterPro" id="IPR046623">
    <property type="entry name" value="DUF6536"/>
</dbReference>
<feature type="compositionally biased region" description="Low complexity" evidence="1">
    <location>
        <begin position="723"/>
        <end position="732"/>
    </location>
</feature>
<dbReference type="GeneID" id="27346891"/>
<sequence length="848" mass="91847">MGLRSLVVVPRGWKASASLFTCLCFTVLAVNFSALIWAVTTTTTTTDGGLILRKGANAQQCAAIQDLDTWGHLVINMLSTLLLSGSNFCMQCLSAPTRADINAAHLAGRWLDVGVPSLHNLRSIPGKRLVLWLALGVSSLPLHLFFNSAIFTATTANNYAVFSVDEAFLQSTTATASLDGFNYADAGFMLRSGFDASRLSIPITTFANLSIQLRDAARRGDLDNLTATDCIRAYTKGFQSLYRNVLLVSDPVSGFDYEARDGLFWTDNVNYLNYDNATDVVPFVYARFYSDFTCGGSQPFDWVCSDNGTATGVCDRVCDDPAVLSQALSNKTWTPFGADVSYCLAEPSEEQCSLQFSVSIAILVIVLNLVKLTVMALTVVFAFDKDDPPLLTMGDAVASFLDKPDDTSQAMCLVPASRVKKLGTRLWHRDSAKRIVEYPGNLYPSWSRAVSPRRWVVCLLLYIAALATATGYLSTGLRAMVGSKTLSSLWSIGFGSPSGRTLITSSASESGTSSLIANVVLANTPQLILSLLYFTYNGLFTCMLLAHEWTSYSLSRKSLRVSSSRPQGTQRSGYFLQLPFRFGLPLVLFSLMLHWLVSQSLFVVNVTMTDYTGAEVTQAPNYIRHLVTCGYSPIAILFAIVLGSLLVLALLTFGLGMKLKTGMPIAGSCSLAIAAACHPHNNTSASPPADSSTSEAEKIPVKITSHEPLMWGEVESFWDNRLPPTTATTTTPRLSKRPIHKPAVSKATHLEDDDFSDNSTILHGQGKRQHAHQHQHGVDASEENYIYGPISTKRSKHTATNNNGSSSSSSDNSSSSTLLLSSTDQDSLGHCAFSAGPVTMPIKGRLYA</sequence>
<feature type="domain" description="DUF6536" evidence="3">
    <location>
        <begin position="13"/>
        <end position="169"/>
    </location>
</feature>
<feature type="transmembrane region" description="Helical" evidence="2">
    <location>
        <begin position="531"/>
        <end position="552"/>
    </location>
</feature>
<evidence type="ECO:0000313" key="5">
    <source>
        <dbReference type="Proteomes" id="UP000054466"/>
    </source>
</evidence>
<organism evidence="4 5">
    <name type="scientific">Cladophialophora immunda</name>
    <dbReference type="NCBI Taxonomy" id="569365"/>
    <lineage>
        <taxon>Eukaryota</taxon>
        <taxon>Fungi</taxon>
        <taxon>Dikarya</taxon>
        <taxon>Ascomycota</taxon>
        <taxon>Pezizomycotina</taxon>
        <taxon>Eurotiomycetes</taxon>
        <taxon>Chaetothyriomycetidae</taxon>
        <taxon>Chaetothyriales</taxon>
        <taxon>Herpotrichiellaceae</taxon>
        <taxon>Cladophialophora</taxon>
    </lineage>
</organism>
<feature type="compositionally biased region" description="Low complexity" evidence="1">
    <location>
        <begin position="800"/>
        <end position="821"/>
    </location>
</feature>
<dbReference type="RefSeq" id="XP_016248221.1">
    <property type="nucleotide sequence ID" value="XM_016394802.1"/>
</dbReference>
<protein>
    <recommendedName>
        <fullName evidence="3">DUF6536 domain-containing protein</fullName>
    </recommendedName>
</protein>
<dbReference type="STRING" id="569365.A0A0D2CCH4"/>
<evidence type="ECO:0000256" key="1">
    <source>
        <dbReference type="SAM" id="MobiDB-lite"/>
    </source>
</evidence>
<feature type="transmembrane region" description="Helical" evidence="2">
    <location>
        <begin position="573"/>
        <end position="597"/>
    </location>
</feature>
<dbReference type="Proteomes" id="UP000054466">
    <property type="component" value="Unassembled WGS sequence"/>
</dbReference>
<dbReference type="PANTHER" id="PTHR35395">
    <property type="entry name" value="DUF6536 DOMAIN-CONTAINING PROTEIN"/>
    <property type="match status" value="1"/>
</dbReference>
<feature type="compositionally biased region" description="Basic residues" evidence="1">
    <location>
        <begin position="765"/>
        <end position="775"/>
    </location>
</feature>
<feature type="transmembrane region" description="Helical" evidence="2">
    <location>
        <begin position="356"/>
        <end position="383"/>
    </location>
</feature>
<evidence type="ECO:0000256" key="2">
    <source>
        <dbReference type="SAM" id="Phobius"/>
    </source>
</evidence>